<evidence type="ECO:0000256" key="3">
    <source>
        <dbReference type="ARBA" id="ARBA00022833"/>
    </source>
</evidence>
<feature type="domain" description="AIPP2-like SPOC-like" evidence="6">
    <location>
        <begin position="103"/>
        <end position="209"/>
    </location>
</feature>
<evidence type="ECO:0000256" key="1">
    <source>
        <dbReference type="ARBA" id="ARBA00022723"/>
    </source>
</evidence>
<gene>
    <name evidence="7" type="ORF">F3Y22_tig00109948pilonHSYRG00058</name>
</gene>
<proteinExistence type="predicted"/>
<comment type="caution">
    <text evidence="7">The sequence shown here is derived from an EMBL/GenBank/DDBJ whole genome shotgun (WGS) entry which is preliminary data.</text>
</comment>
<dbReference type="PANTHER" id="PTHR33304">
    <property type="match status" value="1"/>
</dbReference>
<evidence type="ECO:0000256" key="5">
    <source>
        <dbReference type="ARBA" id="ARBA00023163"/>
    </source>
</evidence>
<evidence type="ECO:0000256" key="2">
    <source>
        <dbReference type="ARBA" id="ARBA00022771"/>
    </source>
</evidence>
<name>A0A6A3BU91_HIBSY</name>
<keyword evidence="3" id="KW-0862">Zinc</keyword>
<accession>A0A6A3BU91</accession>
<evidence type="ECO:0000313" key="7">
    <source>
        <dbReference type="EMBL" id="KAE8719527.1"/>
    </source>
</evidence>
<dbReference type="GO" id="GO:0034244">
    <property type="term" value="P:negative regulation of transcription elongation by RNA polymerase II"/>
    <property type="evidence" value="ECO:0007669"/>
    <property type="project" value="InterPro"/>
</dbReference>
<dbReference type="InterPro" id="IPR049914">
    <property type="entry name" value="PHD1-3/5-6"/>
</dbReference>
<dbReference type="GO" id="GO:0008270">
    <property type="term" value="F:zinc ion binding"/>
    <property type="evidence" value="ECO:0007669"/>
    <property type="project" value="UniProtKB-KW"/>
</dbReference>
<keyword evidence="4" id="KW-0805">Transcription regulation</keyword>
<dbReference type="AlphaFoldDB" id="A0A6A3BU91"/>
<keyword evidence="5" id="KW-0804">Transcription</keyword>
<evidence type="ECO:0000313" key="8">
    <source>
        <dbReference type="Proteomes" id="UP000436088"/>
    </source>
</evidence>
<dbReference type="GO" id="GO:0140566">
    <property type="term" value="F:histone reader activity"/>
    <property type="evidence" value="ECO:0007669"/>
    <property type="project" value="InterPro"/>
</dbReference>
<sequence>MTLARWLNQMCNDKVALYFNPLRIMRKMRHQEDHRWLVGLALVKKLYLLKRKSTLVHIQEDRIGLSLMMELDLWRELDEKCSDDVAGRTHAMKLVSPIVFLTGSFDISVENLTIGAVARLSSLACLKVCETAKCLPQLLLLELLPRCDVWPKGFEKSGSSDESIALYFFPSNEREAKTFDILIDKMIGKDLGIRAAVEDGKAIFTSNNGEEKSCVAALTVDSFSLLSDEQLSFWVWQLLNLLIFCLKGVVHVQIRNG</sequence>
<dbReference type="Pfam" id="PF23121">
    <property type="entry name" value="SPOC_AIPP2"/>
    <property type="match status" value="1"/>
</dbReference>
<dbReference type="EMBL" id="VEPZ02000785">
    <property type="protein sequence ID" value="KAE8719527.1"/>
    <property type="molecule type" value="Genomic_DNA"/>
</dbReference>
<keyword evidence="8" id="KW-1185">Reference proteome</keyword>
<protein>
    <recommendedName>
        <fullName evidence="6">AIPP2-like SPOC-like domain-containing protein</fullName>
    </recommendedName>
</protein>
<dbReference type="PANTHER" id="PTHR33304:SF18">
    <property type="entry name" value="CHROMATIN REGULATOR PHD FAMILY-RELATED"/>
    <property type="match status" value="1"/>
</dbReference>
<organism evidence="7 8">
    <name type="scientific">Hibiscus syriacus</name>
    <name type="common">Rose of Sharon</name>
    <dbReference type="NCBI Taxonomy" id="106335"/>
    <lineage>
        <taxon>Eukaryota</taxon>
        <taxon>Viridiplantae</taxon>
        <taxon>Streptophyta</taxon>
        <taxon>Embryophyta</taxon>
        <taxon>Tracheophyta</taxon>
        <taxon>Spermatophyta</taxon>
        <taxon>Magnoliopsida</taxon>
        <taxon>eudicotyledons</taxon>
        <taxon>Gunneridae</taxon>
        <taxon>Pentapetalae</taxon>
        <taxon>rosids</taxon>
        <taxon>malvids</taxon>
        <taxon>Malvales</taxon>
        <taxon>Malvaceae</taxon>
        <taxon>Malvoideae</taxon>
        <taxon>Hibiscus</taxon>
    </lineage>
</organism>
<keyword evidence="2" id="KW-0863">Zinc-finger</keyword>
<dbReference type="InterPro" id="IPR056280">
    <property type="entry name" value="AIPP2-like_SPOC"/>
</dbReference>
<dbReference type="Proteomes" id="UP000436088">
    <property type="component" value="Unassembled WGS sequence"/>
</dbReference>
<keyword evidence="1" id="KW-0479">Metal-binding</keyword>
<evidence type="ECO:0000259" key="6">
    <source>
        <dbReference type="Pfam" id="PF23121"/>
    </source>
</evidence>
<reference evidence="7" key="1">
    <citation type="submission" date="2019-09" db="EMBL/GenBank/DDBJ databases">
        <title>Draft genome information of white flower Hibiscus syriacus.</title>
        <authorList>
            <person name="Kim Y.-M."/>
        </authorList>
    </citation>
    <scope>NUCLEOTIDE SEQUENCE [LARGE SCALE GENOMIC DNA]</scope>
    <source>
        <strain evidence="7">YM2019G1</strain>
    </source>
</reference>
<evidence type="ECO:0000256" key="4">
    <source>
        <dbReference type="ARBA" id="ARBA00023015"/>
    </source>
</evidence>